<dbReference type="EMBL" id="MHIY01000011">
    <property type="protein sequence ID" value="OGY60012.1"/>
    <property type="molecule type" value="Genomic_DNA"/>
</dbReference>
<dbReference type="Pfam" id="PF00512">
    <property type="entry name" value="HisKA"/>
    <property type="match status" value="1"/>
</dbReference>
<dbReference type="InterPro" id="IPR004358">
    <property type="entry name" value="Sig_transdc_His_kin-like_C"/>
</dbReference>
<dbReference type="CDD" id="cd00130">
    <property type="entry name" value="PAS"/>
    <property type="match status" value="1"/>
</dbReference>
<dbReference type="InterPro" id="IPR035965">
    <property type="entry name" value="PAS-like_dom_sf"/>
</dbReference>
<dbReference type="Gene3D" id="3.30.450.20">
    <property type="entry name" value="PAS domain"/>
    <property type="match status" value="2"/>
</dbReference>
<dbReference type="Proteomes" id="UP000178744">
    <property type="component" value="Unassembled WGS sequence"/>
</dbReference>
<dbReference type="SUPFAM" id="SSF47384">
    <property type="entry name" value="Homodimeric domain of signal transducing histidine kinase"/>
    <property type="match status" value="1"/>
</dbReference>
<evidence type="ECO:0000256" key="5">
    <source>
        <dbReference type="ARBA" id="ARBA00022679"/>
    </source>
</evidence>
<name>A0A1G1Z5X0_9BACT</name>
<dbReference type="Gene3D" id="3.30.565.10">
    <property type="entry name" value="Histidine kinase-like ATPase, C-terminal domain"/>
    <property type="match status" value="1"/>
</dbReference>
<evidence type="ECO:0000313" key="16">
    <source>
        <dbReference type="EMBL" id="OGY60012.1"/>
    </source>
</evidence>
<dbReference type="InterPro" id="IPR005467">
    <property type="entry name" value="His_kinase_dom"/>
</dbReference>
<dbReference type="Pfam" id="PF08447">
    <property type="entry name" value="PAS_3"/>
    <property type="match status" value="1"/>
</dbReference>
<evidence type="ECO:0000256" key="9">
    <source>
        <dbReference type="ARBA" id="ARBA00022840"/>
    </source>
</evidence>
<dbReference type="GO" id="GO:0000156">
    <property type="term" value="F:phosphorelay response regulator activity"/>
    <property type="evidence" value="ECO:0007669"/>
    <property type="project" value="TreeGrafter"/>
</dbReference>
<evidence type="ECO:0000256" key="11">
    <source>
        <dbReference type="ARBA" id="ARBA00023012"/>
    </source>
</evidence>
<keyword evidence="7" id="KW-0547">Nucleotide-binding</keyword>
<evidence type="ECO:0000256" key="2">
    <source>
        <dbReference type="ARBA" id="ARBA00004141"/>
    </source>
</evidence>
<evidence type="ECO:0000313" key="17">
    <source>
        <dbReference type="Proteomes" id="UP000178744"/>
    </source>
</evidence>
<keyword evidence="4" id="KW-0597">Phosphoprotein</keyword>
<evidence type="ECO:0000256" key="3">
    <source>
        <dbReference type="ARBA" id="ARBA00012438"/>
    </source>
</evidence>
<dbReference type="InterPro" id="IPR003594">
    <property type="entry name" value="HATPase_dom"/>
</dbReference>
<dbReference type="GO" id="GO:0007234">
    <property type="term" value="P:osmosensory signaling via phosphorelay pathway"/>
    <property type="evidence" value="ECO:0007669"/>
    <property type="project" value="TreeGrafter"/>
</dbReference>
<dbReference type="SUPFAM" id="SSF55874">
    <property type="entry name" value="ATPase domain of HSP90 chaperone/DNA topoisomerase II/histidine kinase"/>
    <property type="match status" value="1"/>
</dbReference>
<dbReference type="Pfam" id="PF02518">
    <property type="entry name" value="HATPase_c"/>
    <property type="match status" value="1"/>
</dbReference>
<evidence type="ECO:0000256" key="6">
    <source>
        <dbReference type="ARBA" id="ARBA00022692"/>
    </source>
</evidence>
<dbReference type="FunFam" id="1.10.287.130:FF:000001">
    <property type="entry name" value="Two-component sensor histidine kinase"/>
    <property type="match status" value="1"/>
</dbReference>
<sequence>METAQKITHIGSWQWDVKTNRVIWSKELYDIFRIAPKEALGGYADYLKSIHPEDKEKVNVTVQKAIEDKKGFELYHRIIWPGGEVRMIRGIGQVFTGDNGEVTMMGTAQDVTEQKRAEGLLMARTEDLEKTNKDLQEAKRAVTNVLEDLSESKQIVEEIKIKDEALIESVGDGIIATDEYGRITRVNSQAEAVLGFSAEEFIGKYVLNVLRVVDKNGVMVKNDDRAVVEALATGQRVYSLCSFIHKDGHQVPVSTTVSPIIIDGRPMGVVEVFRDTTKERQVDIAKTEFVSLASHQLRTPLSAINWYTEMLLSGDAGEVNEEQRKYLMEVYSGSQRMVELVNALLNVSRIDLGTFAIDPQPVNLQDTANSVLGELSPMIKDKELVIDKKYDDNLQIISADPKLMRIVIQNLLSNSVKYTPGGGRVGIEISKKENNALIRVYDTGYGIPESQQAKIFTKLFRADNAREVESDGTGLGLYIVKAVVEQSGGKIWFESVENKGTTFYVTIPLSGMIKKEGVKDLE</sequence>
<dbReference type="InterPro" id="IPR036097">
    <property type="entry name" value="HisK_dim/P_sf"/>
</dbReference>
<comment type="subcellular location">
    <subcellularLocation>
        <location evidence="2">Membrane</location>
        <topology evidence="2">Multi-pass membrane protein</topology>
    </subcellularLocation>
</comment>
<evidence type="ECO:0000259" key="15">
    <source>
        <dbReference type="PROSITE" id="PS50112"/>
    </source>
</evidence>
<dbReference type="AlphaFoldDB" id="A0A1G1Z5X0"/>
<dbReference type="Pfam" id="PF08448">
    <property type="entry name" value="PAS_4"/>
    <property type="match status" value="1"/>
</dbReference>
<feature type="coiled-coil region" evidence="13">
    <location>
        <begin position="121"/>
        <end position="152"/>
    </location>
</feature>
<dbReference type="NCBIfam" id="TIGR00229">
    <property type="entry name" value="sensory_box"/>
    <property type="match status" value="1"/>
</dbReference>
<dbReference type="InterPro" id="IPR003661">
    <property type="entry name" value="HisK_dim/P_dom"/>
</dbReference>
<gene>
    <name evidence="16" type="ORF">A3B23_02950</name>
</gene>
<feature type="domain" description="PAS" evidence="15">
    <location>
        <begin position="166"/>
        <end position="207"/>
    </location>
</feature>
<keyword evidence="9" id="KW-0067">ATP-binding</keyword>
<keyword evidence="8" id="KW-0418">Kinase</keyword>
<dbReference type="EC" id="2.7.13.3" evidence="3"/>
<organism evidence="16 17">
    <name type="scientific">Candidatus Colwellbacteria bacterium RIFCSPLOWO2_01_FULL_48_10</name>
    <dbReference type="NCBI Taxonomy" id="1797690"/>
    <lineage>
        <taxon>Bacteria</taxon>
        <taxon>Candidatus Colwelliibacteriota</taxon>
    </lineage>
</organism>
<dbReference type="PROSITE" id="PS50112">
    <property type="entry name" value="PAS"/>
    <property type="match status" value="2"/>
</dbReference>
<feature type="domain" description="PAS" evidence="15">
    <location>
        <begin position="16"/>
        <end position="69"/>
    </location>
</feature>
<dbReference type="FunFam" id="3.30.565.10:FF:000006">
    <property type="entry name" value="Sensor histidine kinase WalK"/>
    <property type="match status" value="1"/>
</dbReference>
<evidence type="ECO:0000256" key="10">
    <source>
        <dbReference type="ARBA" id="ARBA00022989"/>
    </source>
</evidence>
<comment type="catalytic activity">
    <reaction evidence="1">
        <text>ATP + protein L-histidine = ADP + protein N-phospho-L-histidine.</text>
        <dbReference type="EC" id="2.7.13.3"/>
    </reaction>
</comment>
<keyword evidence="11" id="KW-0902">Two-component regulatory system</keyword>
<evidence type="ECO:0000256" key="4">
    <source>
        <dbReference type="ARBA" id="ARBA00022553"/>
    </source>
</evidence>
<keyword evidence="13" id="KW-0175">Coiled coil</keyword>
<dbReference type="GO" id="GO:0030295">
    <property type="term" value="F:protein kinase activator activity"/>
    <property type="evidence" value="ECO:0007669"/>
    <property type="project" value="TreeGrafter"/>
</dbReference>
<dbReference type="PANTHER" id="PTHR42878:SF7">
    <property type="entry name" value="SENSOR HISTIDINE KINASE GLRK"/>
    <property type="match status" value="1"/>
</dbReference>
<evidence type="ECO:0000256" key="12">
    <source>
        <dbReference type="ARBA" id="ARBA00023136"/>
    </source>
</evidence>
<dbReference type="PROSITE" id="PS50109">
    <property type="entry name" value="HIS_KIN"/>
    <property type="match status" value="1"/>
</dbReference>
<dbReference type="SMART" id="SM00086">
    <property type="entry name" value="PAC"/>
    <property type="match status" value="2"/>
</dbReference>
<dbReference type="SUPFAM" id="SSF55785">
    <property type="entry name" value="PYP-like sensor domain (PAS domain)"/>
    <property type="match status" value="2"/>
</dbReference>
<keyword evidence="12" id="KW-0472">Membrane</keyword>
<evidence type="ECO:0000256" key="1">
    <source>
        <dbReference type="ARBA" id="ARBA00000085"/>
    </source>
</evidence>
<evidence type="ECO:0000259" key="14">
    <source>
        <dbReference type="PROSITE" id="PS50109"/>
    </source>
</evidence>
<keyword evidence="10" id="KW-1133">Transmembrane helix</keyword>
<dbReference type="Gene3D" id="2.10.70.100">
    <property type="match status" value="1"/>
</dbReference>
<dbReference type="GO" id="GO:0005524">
    <property type="term" value="F:ATP binding"/>
    <property type="evidence" value="ECO:0007669"/>
    <property type="project" value="UniProtKB-KW"/>
</dbReference>
<dbReference type="InterPro" id="IPR001610">
    <property type="entry name" value="PAC"/>
</dbReference>
<feature type="domain" description="Histidine kinase" evidence="14">
    <location>
        <begin position="292"/>
        <end position="511"/>
    </location>
</feature>
<accession>A0A1G1Z5X0</accession>
<protein>
    <recommendedName>
        <fullName evidence="3">histidine kinase</fullName>
        <ecNumber evidence="3">2.7.13.3</ecNumber>
    </recommendedName>
</protein>
<keyword evidence="5" id="KW-0808">Transferase</keyword>
<proteinExistence type="predicted"/>
<reference evidence="16 17" key="1">
    <citation type="journal article" date="2016" name="Nat. Commun.">
        <title>Thousands of microbial genomes shed light on interconnected biogeochemical processes in an aquifer system.</title>
        <authorList>
            <person name="Anantharaman K."/>
            <person name="Brown C.T."/>
            <person name="Hug L.A."/>
            <person name="Sharon I."/>
            <person name="Castelle C.J."/>
            <person name="Probst A.J."/>
            <person name="Thomas B.C."/>
            <person name="Singh A."/>
            <person name="Wilkins M.J."/>
            <person name="Karaoz U."/>
            <person name="Brodie E.L."/>
            <person name="Williams K.H."/>
            <person name="Hubbard S.S."/>
            <person name="Banfield J.F."/>
        </authorList>
    </citation>
    <scope>NUCLEOTIDE SEQUENCE [LARGE SCALE GENOMIC DNA]</scope>
</reference>
<evidence type="ECO:0000256" key="8">
    <source>
        <dbReference type="ARBA" id="ARBA00022777"/>
    </source>
</evidence>
<dbReference type="InterPro" id="IPR013655">
    <property type="entry name" value="PAS_fold_3"/>
</dbReference>
<evidence type="ECO:0000256" key="13">
    <source>
        <dbReference type="SAM" id="Coils"/>
    </source>
</evidence>
<dbReference type="GO" id="GO:0016020">
    <property type="term" value="C:membrane"/>
    <property type="evidence" value="ECO:0007669"/>
    <property type="project" value="UniProtKB-SubCell"/>
</dbReference>
<dbReference type="InterPro" id="IPR013656">
    <property type="entry name" value="PAS_4"/>
</dbReference>
<dbReference type="STRING" id="1797690.A3B23_02950"/>
<dbReference type="SMART" id="SM00387">
    <property type="entry name" value="HATPase_c"/>
    <property type="match status" value="1"/>
</dbReference>
<dbReference type="InterPro" id="IPR050351">
    <property type="entry name" value="BphY/WalK/GraS-like"/>
</dbReference>
<evidence type="ECO:0000256" key="7">
    <source>
        <dbReference type="ARBA" id="ARBA00022741"/>
    </source>
</evidence>
<dbReference type="SMART" id="SM00388">
    <property type="entry name" value="HisKA"/>
    <property type="match status" value="1"/>
</dbReference>
<dbReference type="GO" id="GO:0000155">
    <property type="term" value="F:phosphorelay sensor kinase activity"/>
    <property type="evidence" value="ECO:0007669"/>
    <property type="project" value="InterPro"/>
</dbReference>
<dbReference type="PRINTS" id="PR00344">
    <property type="entry name" value="BCTRLSENSOR"/>
</dbReference>
<dbReference type="CDD" id="cd00082">
    <property type="entry name" value="HisKA"/>
    <property type="match status" value="1"/>
</dbReference>
<dbReference type="SMART" id="SM00091">
    <property type="entry name" value="PAS"/>
    <property type="match status" value="2"/>
</dbReference>
<dbReference type="PANTHER" id="PTHR42878">
    <property type="entry name" value="TWO-COMPONENT HISTIDINE KINASE"/>
    <property type="match status" value="1"/>
</dbReference>
<dbReference type="InterPro" id="IPR036890">
    <property type="entry name" value="HATPase_C_sf"/>
</dbReference>
<comment type="caution">
    <text evidence="16">The sequence shown here is derived from an EMBL/GenBank/DDBJ whole genome shotgun (WGS) entry which is preliminary data.</text>
</comment>
<keyword evidence="6" id="KW-0812">Transmembrane</keyword>
<dbReference type="InterPro" id="IPR000014">
    <property type="entry name" value="PAS"/>
</dbReference>
<dbReference type="Gene3D" id="1.10.287.130">
    <property type="match status" value="1"/>
</dbReference>